<proteinExistence type="predicted"/>
<dbReference type="Proteomes" id="UP001085076">
    <property type="component" value="Miscellaneous, Linkage group lg08"/>
</dbReference>
<evidence type="ECO:0000313" key="2">
    <source>
        <dbReference type="Proteomes" id="UP001085076"/>
    </source>
</evidence>
<gene>
    <name evidence="1" type="ORF">J5N97_025654</name>
</gene>
<reference evidence="1" key="2">
    <citation type="journal article" date="2022" name="Hortic Res">
        <title>The genome of Dioscorea zingiberensis sheds light on the biosynthesis, origin and evolution of the medicinally important diosgenin saponins.</title>
        <authorList>
            <person name="Li Y."/>
            <person name="Tan C."/>
            <person name="Li Z."/>
            <person name="Guo J."/>
            <person name="Li S."/>
            <person name="Chen X."/>
            <person name="Wang C."/>
            <person name="Dai X."/>
            <person name="Yang H."/>
            <person name="Song W."/>
            <person name="Hou L."/>
            <person name="Xu J."/>
            <person name="Tong Z."/>
            <person name="Xu A."/>
            <person name="Yuan X."/>
            <person name="Wang W."/>
            <person name="Yang Q."/>
            <person name="Chen L."/>
            <person name="Sun Z."/>
            <person name="Wang K."/>
            <person name="Pan B."/>
            <person name="Chen J."/>
            <person name="Bao Y."/>
            <person name="Liu F."/>
            <person name="Qi X."/>
            <person name="Gang D.R."/>
            <person name="Wen J."/>
            <person name="Li J."/>
        </authorList>
    </citation>
    <scope>NUCLEOTIDE SEQUENCE</scope>
    <source>
        <strain evidence="1">Dzin_1.0</strain>
    </source>
</reference>
<evidence type="ECO:0000313" key="1">
    <source>
        <dbReference type="EMBL" id="KAJ0964516.1"/>
    </source>
</evidence>
<dbReference type="OrthoDB" id="17415at2759"/>
<dbReference type="EMBL" id="JAGGNH010000008">
    <property type="protein sequence ID" value="KAJ0964516.1"/>
    <property type="molecule type" value="Genomic_DNA"/>
</dbReference>
<name>A0A9D5H5U6_9LILI</name>
<accession>A0A9D5H5U6</accession>
<reference evidence="1" key="1">
    <citation type="submission" date="2021-03" db="EMBL/GenBank/DDBJ databases">
        <authorList>
            <person name="Li Z."/>
            <person name="Yang C."/>
        </authorList>
    </citation>
    <scope>NUCLEOTIDE SEQUENCE</scope>
    <source>
        <strain evidence="1">Dzin_1.0</strain>
        <tissue evidence="1">Leaf</tissue>
    </source>
</reference>
<comment type="caution">
    <text evidence="1">The sequence shown here is derived from an EMBL/GenBank/DDBJ whole genome shotgun (WGS) entry which is preliminary data.</text>
</comment>
<organism evidence="1 2">
    <name type="scientific">Dioscorea zingiberensis</name>
    <dbReference type="NCBI Taxonomy" id="325984"/>
    <lineage>
        <taxon>Eukaryota</taxon>
        <taxon>Viridiplantae</taxon>
        <taxon>Streptophyta</taxon>
        <taxon>Embryophyta</taxon>
        <taxon>Tracheophyta</taxon>
        <taxon>Spermatophyta</taxon>
        <taxon>Magnoliopsida</taxon>
        <taxon>Liliopsida</taxon>
        <taxon>Dioscoreales</taxon>
        <taxon>Dioscoreaceae</taxon>
        <taxon>Dioscorea</taxon>
    </lineage>
</organism>
<dbReference type="AlphaFoldDB" id="A0A9D5H5U6"/>
<evidence type="ECO:0008006" key="3">
    <source>
        <dbReference type="Google" id="ProtNLM"/>
    </source>
</evidence>
<sequence>MTTIRLITGDRLNTGGVGGAPESAGHLNPLHGTKQLEMCVAYTPFTPLHPSFPRPFKSLGREQLRWTTSPAFDSPSIVGDDPIPVRDFISSALYDPDHGYFSKRAGPVGVLDKKTLEFNNQGVDMDKTWMPKSRVSSEYHQCVNNKQ</sequence>
<protein>
    <recommendedName>
        <fullName evidence="3">Protein arginine methyltransferase NDUFAF7</fullName>
    </recommendedName>
</protein>
<keyword evidence="2" id="KW-1185">Reference proteome</keyword>